<dbReference type="OrthoDB" id="9811296at2"/>
<dbReference type="Gene3D" id="3.10.350.10">
    <property type="entry name" value="LysM domain"/>
    <property type="match status" value="1"/>
</dbReference>
<keyword evidence="5" id="KW-0378">Hydrolase</keyword>
<feature type="active site" description="Proton donor/acceptor" evidence="8">
    <location>
        <position position="390"/>
    </location>
</feature>
<gene>
    <name evidence="11" type="ORF">C823_03877</name>
</gene>
<dbReference type="PROSITE" id="PS51782">
    <property type="entry name" value="LYSM"/>
    <property type="match status" value="1"/>
</dbReference>
<evidence type="ECO:0000313" key="12">
    <source>
        <dbReference type="Proteomes" id="UP000012589"/>
    </source>
</evidence>
<dbReference type="InterPro" id="IPR036779">
    <property type="entry name" value="LysM_dom_sf"/>
</dbReference>
<dbReference type="GO" id="GO:0005615">
    <property type="term" value="C:extracellular space"/>
    <property type="evidence" value="ECO:0007669"/>
    <property type="project" value="TreeGrafter"/>
</dbReference>
<evidence type="ECO:0000256" key="4">
    <source>
        <dbReference type="ARBA" id="ARBA00022723"/>
    </source>
</evidence>
<comment type="similarity">
    <text evidence="2 8">Belongs to the peptidase M14 family.</text>
</comment>
<evidence type="ECO:0000256" key="5">
    <source>
        <dbReference type="ARBA" id="ARBA00022801"/>
    </source>
</evidence>
<keyword evidence="4" id="KW-0479">Metal-binding</keyword>
<dbReference type="PANTHER" id="PTHR11705:SF143">
    <property type="entry name" value="SLL0236 PROTEIN"/>
    <property type="match status" value="1"/>
</dbReference>
<evidence type="ECO:0000256" key="6">
    <source>
        <dbReference type="ARBA" id="ARBA00022833"/>
    </source>
</evidence>
<dbReference type="SMART" id="SM00257">
    <property type="entry name" value="LysM"/>
    <property type="match status" value="1"/>
</dbReference>
<dbReference type="Pfam" id="PF00246">
    <property type="entry name" value="Peptidase_M14"/>
    <property type="match status" value="1"/>
</dbReference>
<evidence type="ECO:0000256" key="2">
    <source>
        <dbReference type="ARBA" id="ARBA00005988"/>
    </source>
</evidence>
<dbReference type="SUPFAM" id="SSF47090">
    <property type="entry name" value="PGBD-like"/>
    <property type="match status" value="1"/>
</dbReference>
<reference evidence="11 12" key="1">
    <citation type="journal article" date="2014" name="Genome Announc.">
        <title>Draft genome sequences of the altered schaedler flora, a defined bacterial community from gnotobiotic mice.</title>
        <authorList>
            <person name="Wannemuehler M.J."/>
            <person name="Overstreet A.M."/>
            <person name="Ward D.V."/>
            <person name="Phillips G.J."/>
        </authorList>
    </citation>
    <scope>NUCLEOTIDE SEQUENCE [LARGE SCALE GENOMIC DNA]</scope>
    <source>
        <strain evidence="11 12">ASF492</strain>
    </source>
</reference>
<evidence type="ECO:0000259" key="10">
    <source>
        <dbReference type="PROSITE" id="PS52035"/>
    </source>
</evidence>
<dbReference type="CDD" id="cd06229">
    <property type="entry name" value="M14_Endopeptidase_I"/>
    <property type="match status" value="1"/>
</dbReference>
<keyword evidence="6" id="KW-0862">Zinc</keyword>
<keyword evidence="7" id="KW-0482">Metalloprotease</keyword>
<dbReference type="CDD" id="cd00118">
    <property type="entry name" value="LysM"/>
    <property type="match status" value="1"/>
</dbReference>
<dbReference type="PANTHER" id="PTHR11705">
    <property type="entry name" value="PROTEASE FAMILY M14 CARBOXYPEPTIDASE A,B"/>
    <property type="match status" value="1"/>
</dbReference>
<evidence type="ECO:0000256" key="8">
    <source>
        <dbReference type="PROSITE-ProRule" id="PRU01379"/>
    </source>
</evidence>
<dbReference type="Pfam" id="PF01476">
    <property type="entry name" value="LysM"/>
    <property type="match status" value="1"/>
</dbReference>
<dbReference type="SUPFAM" id="SSF54106">
    <property type="entry name" value="LysM domain"/>
    <property type="match status" value="1"/>
</dbReference>
<keyword evidence="3" id="KW-0645">Protease</keyword>
<dbReference type="EMBL" id="AQFT01000118">
    <property type="protein sequence ID" value="EMZ22739.1"/>
    <property type="molecule type" value="Genomic_DNA"/>
</dbReference>
<keyword evidence="12" id="KW-1185">Reference proteome</keyword>
<dbReference type="InterPro" id="IPR000834">
    <property type="entry name" value="Peptidase_M14"/>
</dbReference>
<organism evidence="11 12">
    <name type="scientific">Eubacterium plexicaudatum ASF492</name>
    <dbReference type="NCBI Taxonomy" id="1235802"/>
    <lineage>
        <taxon>Bacteria</taxon>
        <taxon>Bacillati</taxon>
        <taxon>Bacillota</taxon>
        <taxon>Clostridia</taxon>
        <taxon>Eubacteriales</taxon>
        <taxon>Eubacteriaceae</taxon>
        <taxon>Eubacterium</taxon>
    </lineage>
</organism>
<dbReference type="PROSITE" id="PS52035">
    <property type="entry name" value="PEPTIDASE_M14"/>
    <property type="match status" value="1"/>
</dbReference>
<dbReference type="HOGENOM" id="CLU_050685_0_0_9"/>
<dbReference type="InterPro" id="IPR057246">
    <property type="entry name" value="CARBOXYPEPT_ZN_1"/>
</dbReference>
<evidence type="ECO:0000313" key="11">
    <source>
        <dbReference type="EMBL" id="EMZ22739.1"/>
    </source>
</evidence>
<evidence type="ECO:0000256" key="7">
    <source>
        <dbReference type="ARBA" id="ARBA00023049"/>
    </source>
</evidence>
<dbReference type="Proteomes" id="UP000012589">
    <property type="component" value="Unassembled WGS sequence"/>
</dbReference>
<dbReference type="SUPFAM" id="SSF53187">
    <property type="entry name" value="Zn-dependent exopeptidases"/>
    <property type="match status" value="1"/>
</dbReference>
<protein>
    <submittedName>
        <fullName evidence="11">Uncharacterized protein</fullName>
    </submittedName>
</protein>
<dbReference type="AlphaFoldDB" id="N2AE99"/>
<dbReference type="eggNOG" id="COG2866">
    <property type="taxonomic scope" value="Bacteria"/>
</dbReference>
<feature type="domain" description="LysM" evidence="9">
    <location>
        <begin position="69"/>
        <end position="113"/>
    </location>
</feature>
<name>N2AE99_9FIRM</name>
<dbReference type="InterPro" id="IPR018392">
    <property type="entry name" value="LysM"/>
</dbReference>
<proteinExistence type="inferred from homology"/>
<dbReference type="eggNOG" id="COG3409">
    <property type="taxonomic scope" value="Bacteria"/>
</dbReference>
<sequence>MKQLFPGDKGVFVQYVQLALSRAGFPVAIDGIFGQRTCSFLKDFTGSEQDCQVGDEQWEMLLPYLKGYRTYQVKEGDTLWWIASHLHSSVQRITTANPTLDPTNLTAGTMLYVPFDFPLVSQKTAYTSYLTDWILEGLLIRYPFLHEESVGTSVMGRSMHAIRIGEGKKQVFYNASFHANEWITTPVLLKFAEDYAEAYVRGMQIAGVPASWLYYSFHLCMLPLVNPDGVDLVNEAIWQQPYVEQAEQIAAAYPDIRFPAGWKANIDGIDLNLQFPAGWEQAKEIKYGQGYRSPAPRDFVGEAPLTAPESRAVYEYTKTNNFSLILAYHTQGEVIYWKYLDYEPKQSYRIARYFQEVSGYAVEETPGASGYAGYKDWFIQEYDRPGYTIEAGLGTNPLQMDQFEKIYEDNIGILTGGMTQLV</sequence>
<feature type="domain" description="Peptidase M14" evidence="10">
    <location>
        <begin position="125"/>
        <end position="418"/>
    </location>
</feature>
<dbReference type="STRING" id="1235802.C823_03877"/>
<evidence type="ECO:0000256" key="1">
    <source>
        <dbReference type="ARBA" id="ARBA00001947"/>
    </source>
</evidence>
<comment type="caution">
    <text evidence="11">The sequence shown here is derived from an EMBL/GenBank/DDBJ whole genome shotgun (WGS) entry which is preliminary data.</text>
</comment>
<accession>N2AE99</accession>
<dbReference type="PROSITE" id="PS00132">
    <property type="entry name" value="CARBOXYPEPT_ZN_1"/>
    <property type="match status" value="1"/>
</dbReference>
<dbReference type="Gene3D" id="3.40.630.10">
    <property type="entry name" value="Zn peptidases"/>
    <property type="match status" value="1"/>
</dbReference>
<dbReference type="PATRIC" id="fig|1235802.3.peg.4099"/>
<dbReference type="GO" id="GO:0008270">
    <property type="term" value="F:zinc ion binding"/>
    <property type="evidence" value="ECO:0007669"/>
    <property type="project" value="InterPro"/>
</dbReference>
<evidence type="ECO:0000256" key="3">
    <source>
        <dbReference type="ARBA" id="ARBA00022670"/>
    </source>
</evidence>
<dbReference type="GO" id="GO:0006508">
    <property type="term" value="P:proteolysis"/>
    <property type="evidence" value="ECO:0007669"/>
    <property type="project" value="UniProtKB-KW"/>
</dbReference>
<dbReference type="GO" id="GO:0004181">
    <property type="term" value="F:metallocarboxypeptidase activity"/>
    <property type="evidence" value="ECO:0007669"/>
    <property type="project" value="InterPro"/>
</dbReference>
<dbReference type="InterPro" id="IPR034274">
    <property type="entry name" value="ENP1_M14_CPD"/>
</dbReference>
<comment type="cofactor">
    <cofactor evidence="1">
        <name>Zn(2+)</name>
        <dbReference type="ChEBI" id="CHEBI:29105"/>
    </cofactor>
</comment>
<dbReference type="PRINTS" id="PR00765">
    <property type="entry name" value="CRBOXYPTASEA"/>
</dbReference>
<dbReference type="SMART" id="SM00631">
    <property type="entry name" value="Zn_pept"/>
    <property type="match status" value="1"/>
</dbReference>
<dbReference type="InterPro" id="IPR036365">
    <property type="entry name" value="PGBD-like_sf"/>
</dbReference>
<evidence type="ECO:0000259" key="9">
    <source>
        <dbReference type="PROSITE" id="PS51782"/>
    </source>
</evidence>